<dbReference type="PhylomeDB" id="S7ZA28"/>
<feature type="domain" description="FAD/NAD(P)-binding" evidence="5">
    <location>
        <begin position="5"/>
        <end position="314"/>
    </location>
</feature>
<dbReference type="eggNOG" id="KOG2495">
    <property type="taxonomic scope" value="Eukaryota"/>
</dbReference>
<keyword evidence="4" id="KW-0560">Oxidoreductase</keyword>
<dbReference type="GO" id="GO:0050660">
    <property type="term" value="F:flavin adenine dinucleotide binding"/>
    <property type="evidence" value="ECO:0007669"/>
    <property type="project" value="TreeGrafter"/>
</dbReference>
<evidence type="ECO:0000313" key="7">
    <source>
        <dbReference type="Proteomes" id="UP000019376"/>
    </source>
</evidence>
<dbReference type="InterPro" id="IPR023753">
    <property type="entry name" value="FAD/NAD-binding_dom"/>
</dbReference>
<dbReference type="GO" id="GO:0004174">
    <property type="term" value="F:electron-transferring-flavoprotein dehydrogenase activity"/>
    <property type="evidence" value="ECO:0007669"/>
    <property type="project" value="TreeGrafter"/>
</dbReference>
<dbReference type="PANTHER" id="PTHR43735">
    <property type="entry name" value="APOPTOSIS-INDUCING FACTOR 1"/>
    <property type="match status" value="1"/>
</dbReference>
<dbReference type="PANTHER" id="PTHR43735:SF3">
    <property type="entry name" value="FERROPTOSIS SUPPRESSOR PROTEIN 1"/>
    <property type="match status" value="1"/>
</dbReference>
<accession>S7ZA28</accession>
<name>S7ZA28_PENO1</name>
<dbReference type="AlphaFoldDB" id="S7ZA28"/>
<evidence type="ECO:0000259" key="5">
    <source>
        <dbReference type="Pfam" id="PF07992"/>
    </source>
</evidence>
<evidence type="ECO:0000256" key="4">
    <source>
        <dbReference type="ARBA" id="ARBA00023002"/>
    </source>
</evidence>
<sequence length="386" mass="40925">MASVQVVIIGAGVSGLTVAHSLLREVSDIKVVLINPSQSFYWNIASPRIIAKPNAFQHEQYLIPIRDAFAAYPQHTFEFLAGVAIAINVTGQTVAVRLNESSDTRDIPFDHLVIASGSTNPSSTGIVTETPIPLKPSNRDDLLEVIENAQRVIADAKEIVVGGAGPVGVEVAGELAEALAGQATITLVSSTDRVLPMLKPAASAMAESKLQQFGVNILTSVKVTKVQPSTDCSQTSNVVLSDGTKLSADLYIPTTGAIPNNNFIPAELLDKNGWVNVNEELRVQSANGSVLPIYAPGDINTNDMRLYFKAAAQAKVAAANVAADIQGKGGRKTYDQGEKVLMMVPVGETGGTGQMFGFVIFNFMVKLVKGRDYFIYKAPQAVAGKG</sequence>
<organism evidence="6 7">
    <name type="scientific">Penicillium oxalicum (strain 114-2 / CGMCC 5302)</name>
    <name type="common">Penicillium decumbens</name>
    <dbReference type="NCBI Taxonomy" id="933388"/>
    <lineage>
        <taxon>Eukaryota</taxon>
        <taxon>Fungi</taxon>
        <taxon>Dikarya</taxon>
        <taxon>Ascomycota</taxon>
        <taxon>Pezizomycotina</taxon>
        <taxon>Eurotiomycetes</taxon>
        <taxon>Eurotiomycetidae</taxon>
        <taxon>Eurotiales</taxon>
        <taxon>Aspergillaceae</taxon>
        <taxon>Penicillium</taxon>
    </lineage>
</organism>
<dbReference type="SUPFAM" id="SSF51905">
    <property type="entry name" value="FAD/NAD(P)-binding domain"/>
    <property type="match status" value="1"/>
</dbReference>
<dbReference type="Proteomes" id="UP000019376">
    <property type="component" value="Unassembled WGS sequence"/>
</dbReference>
<dbReference type="HOGENOM" id="CLU_019845_6_1_1"/>
<protein>
    <recommendedName>
        <fullName evidence="5">FAD/NAD(P)-binding domain-containing protein</fullName>
    </recommendedName>
</protein>
<dbReference type="Gene3D" id="3.50.50.100">
    <property type="match status" value="1"/>
</dbReference>
<keyword evidence="2" id="KW-0285">Flavoprotein</keyword>
<dbReference type="Pfam" id="PF07992">
    <property type="entry name" value="Pyr_redox_2"/>
    <property type="match status" value="1"/>
</dbReference>
<evidence type="ECO:0000256" key="3">
    <source>
        <dbReference type="ARBA" id="ARBA00022827"/>
    </source>
</evidence>
<reference evidence="6 7" key="1">
    <citation type="journal article" date="2013" name="PLoS ONE">
        <title>Genomic and secretomic analyses reveal unique features of the lignocellulolytic enzyme system of Penicillium decumbens.</title>
        <authorList>
            <person name="Liu G."/>
            <person name="Zhang L."/>
            <person name="Wei X."/>
            <person name="Zou G."/>
            <person name="Qin Y."/>
            <person name="Ma L."/>
            <person name="Li J."/>
            <person name="Zheng H."/>
            <person name="Wang S."/>
            <person name="Wang C."/>
            <person name="Xun L."/>
            <person name="Zhao G.-P."/>
            <person name="Zhou Z."/>
            <person name="Qu Y."/>
        </authorList>
    </citation>
    <scope>NUCLEOTIDE SEQUENCE [LARGE SCALE GENOMIC DNA]</scope>
    <source>
        <strain evidence="7">114-2 / CGMCC 5302</strain>
    </source>
</reference>
<dbReference type="OrthoDB" id="202203at2759"/>
<dbReference type="GO" id="GO:0005737">
    <property type="term" value="C:cytoplasm"/>
    <property type="evidence" value="ECO:0007669"/>
    <property type="project" value="TreeGrafter"/>
</dbReference>
<dbReference type="PRINTS" id="PR00368">
    <property type="entry name" value="FADPNR"/>
</dbReference>
<evidence type="ECO:0000256" key="2">
    <source>
        <dbReference type="ARBA" id="ARBA00022630"/>
    </source>
</evidence>
<dbReference type="STRING" id="933388.S7ZA28"/>
<dbReference type="PRINTS" id="PR00469">
    <property type="entry name" value="PNDRDTASEII"/>
</dbReference>
<proteinExistence type="inferred from homology"/>
<evidence type="ECO:0000256" key="1">
    <source>
        <dbReference type="ARBA" id="ARBA00006442"/>
    </source>
</evidence>
<dbReference type="EMBL" id="KB644408">
    <property type="protein sequence ID" value="EPS25541.1"/>
    <property type="molecule type" value="Genomic_DNA"/>
</dbReference>
<keyword evidence="7" id="KW-1185">Reference proteome</keyword>
<keyword evidence="3" id="KW-0274">FAD</keyword>
<dbReference type="InterPro" id="IPR036188">
    <property type="entry name" value="FAD/NAD-bd_sf"/>
</dbReference>
<comment type="similarity">
    <text evidence="1">Belongs to the FAD-dependent oxidoreductase family.</text>
</comment>
<gene>
    <name evidence="6" type="ORF">PDE_00475</name>
</gene>
<evidence type="ECO:0000313" key="6">
    <source>
        <dbReference type="EMBL" id="EPS25541.1"/>
    </source>
</evidence>